<feature type="signal peptide" evidence="1">
    <location>
        <begin position="1"/>
        <end position="23"/>
    </location>
</feature>
<reference evidence="2 3" key="1">
    <citation type="journal article" date="2016" name="Nat. Commun.">
        <title>Thousands of microbial genomes shed light on interconnected biogeochemical processes in an aquifer system.</title>
        <authorList>
            <person name="Anantharaman K."/>
            <person name="Brown C.T."/>
            <person name="Hug L.A."/>
            <person name="Sharon I."/>
            <person name="Castelle C.J."/>
            <person name="Probst A.J."/>
            <person name="Thomas B.C."/>
            <person name="Singh A."/>
            <person name="Wilkins M.J."/>
            <person name="Karaoz U."/>
            <person name="Brodie E.L."/>
            <person name="Williams K.H."/>
            <person name="Hubbard S.S."/>
            <person name="Banfield J.F."/>
        </authorList>
    </citation>
    <scope>NUCLEOTIDE SEQUENCE [LARGE SCALE GENOMIC DNA]</scope>
</reference>
<protein>
    <recommendedName>
        <fullName evidence="4">Outer membrane protein beta-barrel domain-containing protein</fullName>
    </recommendedName>
</protein>
<evidence type="ECO:0000313" key="3">
    <source>
        <dbReference type="Proteomes" id="UP000177953"/>
    </source>
</evidence>
<dbReference type="EMBL" id="MFPU01000066">
    <property type="protein sequence ID" value="OGH69109.1"/>
    <property type="molecule type" value="Genomic_DNA"/>
</dbReference>
<evidence type="ECO:0008006" key="4">
    <source>
        <dbReference type="Google" id="ProtNLM"/>
    </source>
</evidence>
<sequence length="294" mass="32702">MSQKLLCRLLFLGLCCFASLAGAESRKELLPSPPSELPLPVRCFASVEFGYVQGTVMQLNNVDFDKFTRRGGSIGSGCLFTFWRRKVPWLHFGIETRFYTGDIVAQHHTAYVDATALGNEYGAVFRGKVLATTKYFDIGITGGVEVTPEGRLAINDLQVVFGTAILDFTKFATDHITATGSLKVLDAGINTRFKIWRKSSFTGLSLTLDIMWQMYLITTRATVDPVGQRLLEALKYDTSRLSITDSSSHTYFIVPGIEYCHKSVCVYTTVPLGVYNKENWGAGVRFGVRLLFQP</sequence>
<evidence type="ECO:0000256" key="1">
    <source>
        <dbReference type="SAM" id="SignalP"/>
    </source>
</evidence>
<dbReference type="Proteomes" id="UP000177953">
    <property type="component" value="Unassembled WGS sequence"/>
</dbReference>
<dbReference type="AlphaFoldDB" id="A0A1F6MBW6"/>
<accession>A0A1F6MBW6</accession>
<feature type="chain" id="PRO_5009525615" description="Outer membrane protein beta-barrel domain-containing protein" evidence="1">
    <location>
        <begin position="24"/>
        <end position="294"/>
    </location>
</feature>
<comment type="caution">
    <text evidence="2">The sequence shown here is derived from an EMBL/GenBank/DDBJ whole genome shotgun (WGS) entry which is preliminary data.</text>
</comment>
<organism evidence="2 3">
    <name type="scientific">Candidatus Magasanikbacteria bacterium RIFCSPHIGHO2_01_FULL_47_8</name>
    <dbReference type="NCBI Taxonomy" id="1798673"/>
    <lineage>
        <taxon>Bacteria</taxon>
        <taxon>Candidatus Magasanikiibacteriota</taxon>
    </lineage>
</organism>
<proteinExistence type="predicted"/>
<evidence type="ECO:0000313" key="2">
    <source>
        <dbReference type="EMBL" id="OGH69109.1"/>
    </source>
</evidence>
<gene>
    <name evidence="2" type="ORF">A2754_02765</name>
</gene>
<keyword evidence="1" id="KW-0732">Signal</keyword>
<name>A0A1F6MBW6_9BACT</name>